<gene>
    <name evidence="1" type="ORF">PUN28_012635</name>
</gene>
<sequence>MLIICNPRTINYNFHGNSSRSNLRHVRYRKGRAAHFKRQVTIVLYSADCSDGADVSCLIAACLTVDCHRR</sequence>
<dbReference type="Proteomes" id="UP001430953">
    <property type="component" value="Unassembled WGS sequence"/>
</dbReference>
<organism evidence="1 2">
    <name type="scientific">Cardiocondyla obscurior</name>
    <dbReference type="NCBI Taxonomy" id="286306"/>
    <lineage>
        <taxon>Eukaryota</taxon>
        <taxon>Metazoa</taxon>
        <taxon>Ecdysozoa</taxon>
        <taxon>Arthropoda</taxon>
        <taxon>Hexapoda</taxon>
        <taxon>Insecta</taxon>
        <taxon>Pterygota</taxon>
        <taxon>Neoptera</taxon>
        <taxon>Endopterygota</taxon>
        <taxon>Hymenoptera</taxon>
        <taxon>Apocrita</taxon>
        <taxon>Aculeata</taxon>
        <taxon>Formicoidea</taxon>
        <taxon>Formicidae</taxon>
        <taxon>Myrmicinae</taxon>
        <taxon>Cardiocondyla</taxon>
    </lineage>
</organism>
<evidence type="ECO:0000313" key="2">
    <source>
        <dbReference type="Proteomes" id="UP001430953"/>
    </source>
</evidence>
<proteinExistence type="predicted"/>
<comment type="caution">
    <text evidence="1">The sequence shown here is derived from an EMBL/GenBank/DDBJ whole genome shotgun (WGS) entry which is preliminary data.</text>
</comment>
<evidence type="ECO:0000313" key="1">
    <source>
        <dbReference type="EMBL" id="KAL0113610.1"/>
    </source>
</evidence>
<dbReference type="AlphaFoldDB" id="A0AAW2FHS9"/>
<protein>
    <submittedName>
        <fullName evidence="1">Uncharacterized protein</fullName>
    </submittedName>
</protein>
<accession>A0AAW2FHS9</accession>
<reference evidence="1 2" key="1">
    <citation type="submission" date="2023-03" db="EMBL/GenBank/DDBJ databases">
        <title>High recombination rates correlate with genetic variation in Cardiocondyla obscurior ants.</title>
        <authorList>
            <person name="Errbii M."/>
        </authorList>
    </citation>
    <scope>NUCLEOTIDE SEQUENCE [LARGE SCALE GENOMIC DNA]</scope>
    <source>
        <strain evidence="1">Alpha-2009</strain>
        <tissue evidence="1">Whole body</tissue>
    </source>
</reference>
<dbReference type="EMBL" id="JADYXP020000012">
    <property type="protein sequence ID" value="KAL0113610.1"/>
    <property type="molecule type" value="Genomic_DNA"/>
</dbReference>
<keyword evidence="2" id="KW-1185">Reference proteome</keyword>
<name>A0AAW2FHS9_9HYME</name>